<evidence type="ECO:0000313" key="1">
    <source>
        <dbReference type="EMBL" id="EPC49521.1"/>
    </source>
</evidence>
<reference evidence="1 2" key="1">
    <citation type="journal article" date="2013" name="PLoS ONE">
        <title>Lactobacillus paracasei comparative genomics: towards species pan-genome definition and exploitation of diversity.</title>
        <authorList>
            <person name="Smokvina T."/>
            <person name="Wels M."/>
            <person name="Polka J."/>
            <person name="Chervaux C."/>
            <person name="Brisse S."/>
            <person name="Boekhorst J."/>
            <person name="van Hylckama Vlieg J.E."/>
            <person name="Siezen R.J."/>
        </authorList>
    </citation>
    <scope>NUCLEOTIDE SEQUENCE [LARGE SCALE GENOMIC DNA]</scope>
    <source>
        <strain evidence="1 2">Lpp7</strain>
    </source>
</reference>
<name>A0A8E0IE42_LACPA</name>
<dbReference type="GO" id="GO:0016874">
    <property type="term" value="F:ligase activity"/>
    <property type="evidence" value="ECO:0007669"/>
    <property type="project" value="UniProtKB-KW"/>
</dbReference>
<evidence type="ECO:0000313" key="2">
    <source>
        <dbReference type="Proteomes" id="UP000014303"/>
    </source>
</evidence>
<dbReference type="Proteomes" id="UP000014303">
    <property type="component" value="Unassembled WGS sequence"/>
</dbReference>
<dbReference type="EMBL" id="ANJV01000274">
    <property type="protein sequence ID" value="EPC49521.1"/>
    <property type="molecule type" value="Genomic_DNA"/>
</dbReference>
<feature type="non-terminal residue" evidence="1">
    <location>
        <position position="1"/>
    </location>
</feature>
<dbReference type="AlphaFoldDB" id="A0A8E0IE42"/>
<sequence length="41" mass="4358">GDLVMDIVNGKLKLYADGMTEAGTLNEVSHNGQNISSFCSK</sequence>
<keyword evidence="1" id="KW-0436">Ligase</keyword>
<comment type="caution">
    <text evidence="1">The sequence shown here is derived from an EMBL/GenBank/DDBJ whole genome shotgun (WGS) entry which is preliminary data.</text>
</comment>
<protein>
    <submittedName>
        <fullName evidence="1">D-alanine--D-alanine ligase</fullName>
    </submittedName>
</protein>
<organism evidence="1 2">
    <name type="scientific">Lacticaseibacillus paracasei subsp. paracasei Lpp7</name>
    <dbReference type="NCBI Taxonomy" id="1256200"/>
    <lineage>
        <taxon>Bacteria</taxon>
        <taxon>Bacillati</taxon>
        <taxon>Bacillota</taxon>
        <taxon>Bacilli</taxon>
        <taxon>Lactobacillales</taxon>
        <taxon>Lactobacillaceae</taxon>
        <taxon>Lacticaseibacillus</taxon>
    </lineage>
</organism>
<accession>A0A8E0IE42</accession>
<gene>
    <name evidence="1" type="ORF">Lpp7_12728</name>
</gene>
<proteinExistence type="predicted"/>